<comment type="function">
    <text evidence="1">Controls the length of the flagellar hook.</text>
</comment>
<dbReference type="GO" id="GO:0009424">
    <property type="term" value="C:bacterial-type flagellum hook"/>
    <property type="evidence" value="ECO:0007669"/>
    <property type="project" value="InterPro"/>
</dbReference>
<dbReference type="InterPro" id="IPR038610">
    <property type="entry name" value="FliK-like_C_sf"/>
</dbReference>
<evidence type="ECO:0000313" key="7">
    <source>
        <dbReference type="Proteomes" id="UP000036196"/>
    </source>
</evidence>
<feature type="domain" description="Flagellar hook-length control protein-like C-terminal" evidence="5">
    <location>
        <begin position="239"/>
        <end position="319"/>
    </location>
</feature>
<dbReference type="STRING" id="61647.LG71_14005"/>
<dbReference type="AlphaFoldDB" id="A0A0J5L8H1"/>
<dbReference type="eggNOG" id="COG3144">
    <property type="taxonomic scope" value="Bacteria"/>
</dbReference>
<keyword evidence="3" id="KW-1005">Bacterial flagellum biogenesis</keyword>
<feature type="region of interest" description="Disordered" evidence="4">
    <location>
        <begin position="122"/>
        <end position="151"/>
    </location>
</feature>
<evidence type="ECO:0000259" key="5">
    <source>
        <dbReference type="Pfam" id="PF02120"/>
    </source>
</evidence>
<keyword evidence="7" id="KW-1185">Reference proteome</keyword>
<sequence length="371" mass="36917">MITLATLRTSDAALPGGSGRAESGDAADGFLALLGDALAAGADKKSPLKGKPLPVDDSAVERRTADDEKPALTAALPLPHSLTPAAAAGERAENTSPADKPGDDGDPAAALGALLAMLPQVTPPPAQAHAGRAAVSAVPPAGGGRSTGTERPADALPLAAAAAAPAGQQAPVPDADARPIAIQPGAAPAPAAADISPAAAPPAPVISAATATVNTHPVVTVNAQLGTPEWQQSVSQHITLFTRQGQHSAELKLHPQDLGQVTISMKVEDNQAQLQMVSGHGHVRAALEAALPQLRSQLADSGIQLTQSSISGDTSGGQQQSAFQQPSQPHFTEGNGFAADDSAAAPGEESLSAPAALQLRARGDGAVDTFA</sequence>
<dbReference type="GO" id="GO:0044780">
    <property type="term" value="P:bacterial-type flagellum assembly"/>
    <property type="evidence" value="ECO:0007669"/>
    <property type="project" value="InterPro"/>
</dbReference>
<comment type="caution">
    <text evidence="6">The sequence shown here is derived from an EMBL/GenBank/DDBJ whole genome shotgun (WGS) entry which is preliminary data.</text>
</comment>
<evidence type="ECO:0000256" key="3">
    <source>
        <dbReference type="ARBA" id="ARBA00022795"/>
    </source>
</evidence>
<dbReference type="PANTHER" id="PTHR37533">
    <property type="entry name" value="FLAGELLAR HOOK-LENGTH CONTROL PROTEIN"/>
    <property type="match status" value="1"/>
</dbReference>
<name>A0A0J5L8H1_PLUGE</name>
<feature type="region of interest" description="Disordered" evidence="4">
    <location>
        <begin position="1"/>
        <end position="25"/>
    </location>
</feature>
<dbReference type="Gene3D" id="3.30.750.140">
    <property type="match status" value="1"/>
</dbReference>
<comment type="similarity">
    <text evidence="2">Belongs to the FliK family.</text>
</comment>
<dbReference type="RefSeq" id="WP_048277996.1">
    <property type="nucleotide sequence ID" value="NZ_LDZF01000002.1"/>
</dbReference>
<accession>A0A0J5L8H1</accession>
<feature type="compositionally biased region" description="Low complexity" evidence="4">
    <location>
        <begin position="316"/>
        <end position="329"/>
    </location>
</feature>
<feature type="compositionally biased region" description="Basic and acidic residues" evidence="4">
    <location>
        <begin position="59"/>
        <end position="70"/>
    </location>
</feature>
<dbReference type="Pfam" id="PF02120">
    <property type="entry name" value="Flg_hook"/>
    <property type="match status" value="1"/>
</dbReference>
<reference evidence="6 7" key="1">
    <citation type="submission" date="2015-05" db="EMBL/GenBank/DDBJ databases">
        <title>Genome sequences of Pluralibacter gergoviae.</title>
        <authorList>
            <person name="Greninger A.L."/>
            <person name="Miller S."/>
        </authorList>
    </citation>
    <scope>NUCLEOTIDE SEQUENCE [LARGE SCALE GENOMIC DNA]</scope>
    <source>
        <strain evidence="6 7">JS81F13</strain>
    </source>
</reference>
<gene>
    <name evidence="6" type="ORF">ABW06_01780</name>
</gene>
<protein>
    <recommendedName>
        <fullName evidence="5">Flagellar hook-length control protein-like C-terminal domain-containing protein</fullName>
    </recommendedName>
</protein>
<dbReference type="CDD" id="cd17470">
    <property type="entry name" value="T3SS_Flik_C"/>
    <property type="match status" value="1"/>
</dbReference>
<dbReference type="PATRIC" id="fig|61647.15.peg.1748"/>
<evidence type="ECO:0000313" key="6">
    <source>
        <dbReference type="EMBL" id="KMK15986.1"/>
    </source>
</evidence>
<proteinExistence type="inferred from homology"/>
<evidence type="ECO:0000256" key="4">
    <source>
        <dbReference type="SAM" id="MobiDB-lite"/>
    </source>
</evidence>
<evidence type="ECO:0000256" key="1">
    <source>
        <dbReference type="ARBA" id="ARBA00003944"/>
    </source>
</evidence>
<dbReference type="PANTHER" id="PTHR37533:SF2">
    <property type="entry name" value="FLAGELLAR HOOK-LENGTH CONTROL PROTEIN"/>
    <property type="match status" value="1"/>
</dbReference>
<dbReference type="InterPro" id="IPR001635">
    <property type="entry name" value="Flag_hook_Flik"/>
</dbReference>
<dbReference type="EMBL" id="LDZF01000002">
    <property type="protein sequence ID" value="KMK15986.1"/>
    <property type="molecule type" value="Genomic_DNA"/>
</dbReference>
<dbReference type="PRINTS" id="PR01007">
    <property type="entry name" value="FLGHOOKFLIK"/>
</dbReference>
<feature type="region of interest" description="Disordered" evidence="4">
    <location>
        <begin position="41"/>
        <end position="109"/>
    </location>
</feature>
<dbReference type="InterPro" id="IPR021136">
    <property type="entry name" value="Flagellar_hook_control-like_C"/>
</dbReference>
<feature type="compositionally biased region" description="Low complexity" evidence="4">
    <location>
        <begin position="130"/>
        <end position="140"/>
    </location>
</feature>
<dbReference type="InterPro" id="IPR052563">
    <property type="entry name" value="FliK"/>
</dbReference>
<dbReference type="Proteomes" id="UP000036196">
    <property type="component" value="Unassembled WGS sequence"/>
</dbReference>
<organism evidence="6 7">
    <name type="scientific">Pluralibacter gergoviae</name>
    <name type="common">Enterobacter gergoviae</name>
    <dbReference type="NCBI Taxonomy" id="61647"/>
    <lineage>
        <taxon>Bacteria</taxon>
        <taxon>Pseudomonadati</taxon>
        <taxon>Pseudomonadota</taxon>
        <taxon>Gammaproteobacteria</taxon>
        <taxon>Enterobacterales</taxon>
        <taxon>Enterobacteriaceae</taxon>
        <taxon>Pluralibacter</taxon>
    </lineage>
</organism>
<evidence type="ECO:0000256" key="2">
    <source>
        <dbReference type="ARBA" id="ARBA00009149"/>
    </source>
</evidence>
<feature type="region of interest" description="Disordered" evidence="4">
    <location>
        <begin position="307"/>
        <end position="371"/>
    </location>
</feature>